<evidence type="ECO:0000313" key="2">
    <source>
        <dbReference type="EMBL" id="MFC4306696.1"/>
    </source>
</evidence>
<dbReference type="InterPro" id="IPR008928">
    <property type="entry name" value="6-hairpin_glycosidase_sf"/>
</dbReference>
<reference evidence="3" key="1">
    <citation type="journal article" date="2019" name="Int. J. Syst. Evol. Microbiol.">
        <title>The Global Catalogue of Microorganisms (GCM) 10K type strain sequencing project: providing services to taxonomists for standard genome sequencing and annotation.</title>
        <authorList>
            <consortium name="The Broad Institute Genomics Platform"/>
            <consortium name="The Broad Institute Genome Sequencing Center for Infectious Disease"/>
            <person name="Wu L."/>
            <person name="Ma J."/>
        </authorList>
    </citation>
    <scope>NUCLEOTIDE SEQUENCE [LARGE SCALE GENOMIC DNA]</scope>
    <source>
        <strain evidence="3">CGMCC 4.1641</strain>
    </source>
</reference>
<protein>
    <submittedName>
        <fullName evidence="2">Glycoside hydrolase family 95-like protein</fullName>
    </submittedName>
</protein>
<dbReference type="RefSeq" id="WP_378127804.1">
    <property type="nucleotide sequence ID" value="NZ_JBHSED010000065.1"/>
</dbReference>
<dbReference type="Gene3D" id="2.60.40.1180">
    <property type="entry name" value="Golgi alpha-mannosidase II"/>
    <property type="match status" value="1"/>
</dbReference>
<evidence type="ECO:0000313" key="3">
    <source>
        <dbReference type="Proteomes" id="UP001595755"/>
    </source>
</evidence>
<dbReference type="Proteomes" id="UP001595755">
    <property type="component" value="Unassembled WGS sequence"/>
</dbReference>
<dbReference type="PANTHER" id="PTHR31084:SF0">
    <property type="entry name" value="ALPHA-L-FUCOSIDASE 2"/>
    <property type="match status" value="1"/>
</dbReference>
<proteinExistence type="predicted"/>
<dbReference type="SUPFAM" id="SSF48208">
    <property type="entry name" value="Six-hairpin glycosidases"/>
    <property type="match status" value="1"/>
</dbReference>
<name>A0ABV8SH94_9BACL</name>
<dbReference type="EMBL" id="JBHSED010000065">
    <property type="protein sequence ID" value="MFC4306696.1"/>
    <property type="molecule type" value="Genomic_DNA"/>
</dbReference>
<sequence>MLLQSHTQEIRLLPALPAAWQNGHVRGLRARGGLELDLEWREGQLQKSAIRALREGRYTVSYRGKSLELVFPESNWSIQLQQDTWNNEMTGGDDF</sequence>
<dbReference type="Pfam" id="PF21307">
    <property type="entry name" value="Glyco_hydro_95_C"/>
    <property type="match status" value="1"/>
</dbReference>
<gene>
    <name evidence="2" type="ORF">ACFO1S_25065</name>
</gene>
<keyword evidence="3" id="KW-1185">Reference proteome</keyword>
<organism evidence="2 3">
    <name type="scientific">Cohnella boryungensis</name>
    <dbReference type="NCBI Taxonomy" id="768479"/>
    <lineage>
        <taxon>Bacteria</taxon>
        <taxon>Bacillati</taxon>
        <taxon>Bacillota</taxon>
        <taxon>Bacilli</taxon>
        <taxon>Bacillales</taxon>
        <taxon>Paenibacillaceae</taxon>
        <taxon>Cohnella</taxon>
    </lineage>
</organism>
<dbReference type="PANTHER" id="PTHR31084">
    <property type="entry name" value="ALPHA-L-FUCOSIDASE 2"/>
    <property type="match status" value="1"/>
</dbReference>
<accession>A0ABV8SH94</accession>
<dbReference type="InterPro" id="IPR049053">
    <property type="entry name" value="AFCA-like_C"/>
</dbReference>
<evidence type="ECO:0000259" key="1">
    <source>
        <dbReference type="Pfam" id="PF21307"/>
    </source>
</evidence>
<feature type="domain" description="Alpha fucosidase A-like C-terminal" evidence="1">
    <location>
        <begin position="4"/>
        <end position="70"/>
    </location>
</feature>
<dbReference type="InterPro" id="IPR013780">
    <property type="entry name" value="Glyco_hydro_b"/>
</dbReference>
<comment type="caution">
    <text evidence="2">The sequence shown here is derived from an EMBL/GenBank/DDBJ whole genome shotgun (WGS) entry which is preliminary data.</text>
</comment>